<evidence type="ECO:0000256" key="6">
    <source>
        <dbReference type="SAM" id="Phobius"/>
    </source>
</evidence>
<evidence type="ECO:0008006" key="9">
    <source>
        <dbReference type="Google" id="ProtNLM"/>
    </source>
</evidence>
<dbReference type="Pfam" id="PF09446">
    <property type="entry name" value="VMA21"/>
    <property type="match status" value="1"/>
</dbReference>
<name>A0ABP1NGG4_XYLVO</name>
<evidence type="ECO:0000256" key="3">
    <source>
        <dbReference type="ARBA" id="ARBA00022989"/>
    </source>
</evidence>
<keyword evidence="1 6" id="KW-0812">Transmembrane</keyword>
<sequence>MVLIIRNNRILTSRHPRIKKLFSYMHKNHQKQNHKENLSLDQNKDQIPIMSFVAVLGRLFLYSIAMFTLPFAAFFGAQHVMKAEFNVDIFVTNCISVFAAVITVNLIIACYVYQAFHEPDTATEFKTVVDQPSKESLNEKID</sequence>
<keyword evidence="4 6" id="KW-0472">Membrane</keyword>
<dbReference type="EMBL" id="CAXAJV020001290">
    <property type="protein sequence ID" value="CAL7940077.1"/>
    <property type="molecule type" value="Genomic_DNA"/>
</dbReference>
<evidence type="ECO:0000313" key="8">
    <source>
        <dbReference type="Proteomes" id="UP001642520"/>
    </source>
</evidence>
<evidence type="ECO:0000256" key="1">
    <source>
        <dbReference type="ARBA" id="ARBA00022692"/>
    </source>
</evidence>
<gene>
    <name evidence="7" type="ORF">XYLVIOL_LOCUS4293</name>
</gene>
<dbReference type="PANTHER" id="PTHR31792">
    <property type="entry name" value="VACUOLAR ATPASE ASSEMBLY INTEGRAL MEMBRANE PROTEIN VMA21"/>
    <property type="match status" value="1"/>
</dbReference>
<evidence type="ECO:0000256" key="5">
    <source>
        <dbReference type="ARBA" id="ARBA00023329"/>
    </source>
</evidence>
<proteinExistence type="predicted"/>
<keyword evidence="2" id="KW-0256">Endoplasmic reticulum</keyword>
<keyword evidence="5" id="KW-0968">Cytoplasmic vesicle</keyword>
<keyword evidence="3 6" id="KW-1133">Transmembrane helix</keyword>
<evidence type="ECO:0000256" key="4">
    <source>
        <dbReference type="ARBA" id="ARBA00023136"/>
    </source>
</evidence>
<dbReference type="PANTHER" id="PTHR31792:SF3">
    <property type="entry name" value="VACUOLAR ATPASE ASSEMBLY INTEGRAL MEMBRANE PROTEIN VMA21"/>
    <property type="match status" value="1"/>
</dbReference>
<feature type="transmembrane region" description="Helical" evidence="6">
    <location>
        <begin position="59"/>
        <end position="77"/>
    </location>
</feature>
<comment type="caution">
    <text evidence="7">The sequence shown here is derived from an EMBL/GenBank/DDBJ whole genome shotgun (WGS) entry which is preliminary data.</text>
</comment>
<dbReference type="InterPro" id="IPR019013">
    <property type="entry name" value="Vma21"/>
</dbReference>
<accession>A0ABP1NGG4</accession>
<organism evidence="7 8">
    <name type="scientific">Xylocopa violacea</name>
    <name type="common">Violet carpenter bee</name>
    <name type="synonym">Apis violacea</name>
    <dbReference type="NCBI Taxonomy" id="135666"/>
    <lineage>
        <taxon>Eukaryota</taxon>
        <taxon>Metazoa</taxon>
        <taxon>Ecdysozoa</taxon>
        <taxon>Arthropoda</taxon>
        <taxon>Hexapoda</taxon>
        <taxon>Insecta</taxon>
        <taxon>Pterygota</taxon>
        <taxon>Neoptera</taxon>
        <taxon>Endopterygota</taxon>
        <taxon>Hymenoptera</taxon>
        <taxon>Apocrita</taxon>
        <taxon>Aculeata</taxon>
        <taxon>Apoidea</taxon>
        <taxon>Anthophila</taxon>
        <taxon>Apidae</taxon>
        <taxon>Xylocopa</taxon>
        <taxon>Xylocopa</taxon>
    </lineage>
</organism>
<evidence type="ECO:0000256" key="2">
    <source>
        <dbReference type="ARBA" id="ARBA00022824"/>
    </source>
</evidence>
<dbReference type="Proteomes" id="UP001642520">
    <property type="component" value="Unassembled WGS sequence"/>
</dbReference>
<keyword evidence="8" id="KW-1185">Reference proteome</keyword>
<evidence type="ECO:0000313" key="7">
    <source>
        <dbReference type="EMBL" id="CAL7940077.1"/>
    </source>
</evidence>
<feature type="transmembrane region" description="Helical" evidence="6">
    <location>
        <begin position="89"/>
        <end position="113"/>
    </location>
</feature>
<protein>
    <recommendedName>
        <fullName evidence="9">Vacuolar ATPase assembly integral membrane protein VMA21 homolog</fullName>
    </recommendedName>
</protein>
<reference evidence="7 8" key="1">
    <citation type="submission" date="2024-08" db="EMBL/GenBank/DDBJ databases">
        <authorList>
            <person name="Will J Nash"/>
            <person name="Angela Man"/>
            <person name="Seanna McTaggart"/>
            <person name="Kendall Baker"/>
            <person name="Tom Barker"/>
            <person name="Leah Catchpole"/>
            <person name="Alex Durrant"/>
            <person name="Karim Gharbi"/>
            <person name="Naomi Irish"/>
            <person name="Gemy Kaithakottil"/>
            <person name="Debby Ku"/>
            <person name="Aaliyah Providence"/>
            <person name="Felix Shaw"/>
            <person name="David Swarbreck"/>
            <person name="Chris Watkins"/>
            <person name="Ann M. McCartney"/>
            <person name="Giulio Formenti"/>
            <person name="Alice Mouton"/>
            <person name="Noel Vella"/>
            <person name="Bjorn M von Reumont"/>
            <person name="Adriana Vella"/>
            <person name="Wilfried Haerty"/>
        </authorList>
    </citation>
    <scope>NUCLEOTIDE SEQUENCE [LARGE SCALE GENOMIC DNA]</scope>
</reference>